<protein>
    <submittedName>
        <fullName evidence="2">Uncharacterized protein</fullName>
    </submittedName>
</protein>
<name>L1LG84_THEEQ</name>
<evidence type="ECO:0000313" key="3">
    <source>
        <dbReference type="Proteomes" id="UP000031512"/>
    </source>
</evidence>
<comment type="caution">
    <text evidence="2">The sequence shown here is derived from an EMBL/GenBank/DDBJ whole genome shotgun (WGS) entry which is preliminary data.</text>
</comment>
<dbReference type="GeneID" id="15807819"/>
<feature type="compositionally biased region" description="Polar residues" evidence="1">
    <location>
        <begin position="89"/>
        <end position="122"/>
    </location>
</feature>
<keyword evidence="3" id="KW-1185">Reference proteome</keyword>
<organism evidence="2 3">
    <name type="scientific">Theileria equi strain WA</name>
    <dbReference type="NCBI Taxonomy" id="1537102"/>
    <lineage>
        <taxon>Eukaryota</taxon>
        <taxon>Sar</taxon>
        <taxon>Alveolata</taxon>
        <taxon>Apicomplexa</taxon>
        <taxon>Aconoidasida</taxon>
        <taxon>Piroplasmida</taxon>
        <taxon>Theileriidae</taxon>
        <taxon>Theileria</taxon>
    </lineage>
</organism>
<dbReference type="STRING" id="1537102.L1LG84"/>
<reference evidence="2 3" key="1">
    <citation type="journal article" date="2012" name="BMC Genomics">
        <title>Comparative genomic analysis and phylogenetic position of Theileria equi.</title>
        <authorList>
            <person name="Kappmeyer L.S."/>
            <person name="Thiagarajan M."/>
            <person name="Herndon D.R."/>
            <person name="Ramsay J.D."/>
            <person name="Caler E."/>
            <person name="Djikeng A."/>
            <person name="Gillespie J.J."/>
            <person name="Lau A.O."/>
            <person name="Roalson E.H."/>
            <person name="Silva J.C."/>
            <person name="Silva M.G."/>
            <person name="Suarez C.E."/>
            <person name="Ueti M.W."/>
            <person name="Nene V.M."/>
            <person name="Mealey R.H."/>
            <person name="Knowles D.P."/>
            <person name="Brayton K.A."/>
        </authorList>
    </citation>
    <scope>NUCLEOTIDE SEQUENCE [LARGE SCALE GENOMIC DNA]</scope>
    <source>
        <strain evidence="2 3">WA</strain>
    </source>
</reference>
<accession>L1LG84</accession>
<sequence>MDEKWKDTSNKDESVPTAGFESLSLGQKLLSKCVKRTGISVSVRGIAINTTSQIKTAGSAWKSEGRYDYNRDGRNSSFDVSFPDLLGSSNNVNKTPSQWNSDAISGSETATISNSETGSRNGFKNYGYSRASSRDNSSSRSFRNFPPNGKSTSGLDNDILGDQFLMPGMKGTYPLGFTNFIGKGVESSPPPPPETPFNPSKVSLMKPNRLKSRSNLTSPASAAPVDPQLPPKEISSQKVVPEARDELHASPSAKVGEPNRNSQVNIPTKSEEPLNSPVKSAPSNSQNNEVKDISKSRNKKDTKFVNRQKHDPGRGNKENARNPKTEQAKDDTWRSSTKETNDSIPKGPVEPKQILRPHDNLIHNFNKITQQSESKSMNNAAHDQKADKARGSFKNNWWRHAKKSNNTGGGGGNN</sequence>
<proteinExistence type="predicted"/>
<feature type="compositionally biased region" description="Basic and acidic residues" evidence="1">
    <location>
        <begin position="289"/>
        <end position="341"/>
    </location>
</feature>
<feature type="compositionally biased region" description="Low complexity" evidence="1">
    <location>
        <begin position="129"/>
        <end position="143"/>
    </location>
</feature>
<dbReference type="Proteomes" id="UP000031512">
    <property type="component" value="Unassembled WGS sequence"/>
</dbReference>
<dbReference type="OrthoDB" id="367255at2759"/>
<dbReference type="EMBL" id="ACOU01000002">
    <property type="protein sequence ID" value="EKX74371.1"/>
    <property type="molecule type" value="Genomic_DNA"/>
</dbReference>
<feature type="region of interest" description="Disordered" evidence="1">
    <location>
        <begin position="184"/>
        <end position="356"/>
    </location>
</feature>
<evidence type="ECO:0000256" key="1">
    <source>
        <dbReference type="SAM" id="MobiDB-lite"/>
    </source>
</evidence>
<dbReference type="AlphaFoldDB" id="L1LG84"/>
<feature type="compositionally biased region" description="Polar residues" evidence="1">
    <location>
        <begin position="277"/>
        <end position="288"/>
    </location>
</feature>
<dbReference type="RefSeq" id="XP_004833823.1">
    <property type="nucleotide sequence ID" value="XM_004833766.1"/>
</dbReference>
<feature type="region of interest" description="Disordered" evidence="1">
    <location>
        <begin position="89"/>
        <end position="157"/>
    </location>
</feature>
<feature type="region of interest" description="Disordered" evidence="1">
    <location>
        <begin position="371"/>
        <end position="414"/>
    </location>
</feature>
<evidence type="ECO:0000313" key="2">
    <source>
        <dbReference type="EMBL" id="EKX74371.1"/>
    </source>
</evidence>
<dbReference type="eggNOG" id="ENOG502QS87">
    <property type="taxonomic scope" value="Eukaryota"/>
</dbReference>
<feature type="compositionally biased region" description="Polar residues" evidence="1">
    <location>
        <begin position="259"/>
        <end position="268"/>
    </location>
</feature>
<dbReference type="KEGG" id="beq:BEWA_044130"/>
<dbReference type="VEuPathDB" id="PiroplasmaDB:BEWA_044130"/>
<gene>
    <name evidence="2" type="ORF">BEWA_044130</name>
</gene>
<feature type="compositionally biased region" description="Polar residues" evidence="1">
    <location>
        <begin position="371"/>
        <end position="381"/>
    </location>
</feature>